<dbReference type="InterPro" id="IPR011342">
    <property type="entry name" value="Shikimate_DH"/>
</dbReference>
<dbReference type="Proteomes" id="UP000037043">
    <property type="component" value="Unassembled WGS sequence"/>
</dbReference>
<protein>
    <recommendedName>
        <fullName evidence="2 7">Shikimate dehydrogenase (NADP(+))</fullName>
        <shortName evidence="7">SDH</shortName>
        <ecNumber evidence="2 7">1.1.1.25</ecNumber>
    </recommendedName>
</protein>
<comment type="subunit">
    <text evidence="7">Homodimer.</text>
</comment>
<feature type="binding site" evidence="7">
    <location>
        <position position="234"/>
    </location>
    <ligand>
        <name>NADP(+)</name>
        <dbReference type="ChEBI" id="CHEBI:58349"/>
    </ligand>
</feature>
<feature type="binding site" evidence="7">
    <location>
        <position position="62"/>
    </location>
    <ligand>
        <name>shikimate</name>
        <dbReference type="ChEBI" id="CHEBI:36208"/>
    </ligand>
</feature>
<evidence type="ECO:0000256" key="2">
    <source>
        <dbReference type="ARBA" id="ARBA00012962"/>
    </source>
</evidence>
<keyword evidence="4 7" id="KW-0521">NADP</keyword>
<dbReference type="InterPro" id="IPR022893">
    <property type="entry name" value="Shikimate_DH_fam"/>
</dbReference>
<dbReference type="Gene3D" id="3.40.50.720">
    <property type="entry name" value="NAD(P)-binding Rossmann-like Domain"/>
    <property type="match status" value="1"/>
</dbReference>
<keyword evidence="5 7" id="KW-0560">Oxidoreductase</keyword>
<sequence length="270" mass="30201">MKGLYGLLGEKLTHSFSPQIHSLIFKELQLEGYYHLFEVDKTKLFEAVEGFKALKVNGINVTIPYKIDVMKHLDEISEEAMAIGAVNTICFKDGKTKGYNTDYYGFGMMLNKFGIKVEGNEAIVLGTGGAAKAVIQYLLDNKASNIILATRNKAEGKSKFNDFKVISYEEIKDIKNGGILINSTPVGMYPKVDNSPLSKEQVGSFDAVVDLIYNPRETLLIKYAKEQNIKAINGLYMLVGQAVKAEELWNCVKIKEEIVDKIYKEIDSLF</sequence>
<comment type="pathway">
    <text evidence="1 7">Metabolic intermediate biosynthesis; chorismate biosynthesis; chorismate from D-erythrose 4-phosphate and phosphoenolpyruvate: step 4/7.</text>
</comment>
<comment type="caution">
    <text evidence="7">Lacks conserved residue(s) required for the propagation of feature annotation.</text>
</comment>
<dbReference type="PANTHER" id="PTHR21089:SF1">
    <property type="entry name" value="BIFUNCTIONAL 3-DEHYDROQUINATE DEHYDRATASE_SHIKIMATE DEHYDROGENASE, CHLOROPLASTIC"/>
    <property type="match status" value="1"/>
</dbReference>
<dbReference type="GO" id="GO:0008652">
    <property type="term" value="P:amino acid biosynthetic process"/>
    <property type="evidence" value="ECO:0007669"/>
    <property type="project" value="UniProtKB-KW"/>
</dbReference>
<dbReference type="Gene3D" id="3.40.50.10860">
    <property type="entry name" value="Leucine Dehydrogenase, chain A, domain 1"/>
    <property type="match status" value="1"/>
</dbReference>
<feature type="binding site" evidence="7">
    <location>
        <position position="211"/>
    </location>
    <ligand>
        <name>NADP(+)</name>
        <dbReference type="ChEBI" id="CHEBI:58349"/>
    </ligand>
</feature>
<evidence type="ECO:0000313" key="10">
    <source>
        <dbReference type="Proteomes" id="UP000037043"/>
    </source>
</evidence>
<feature type="binding site" evidence="7">
    <location>
        <begin position="15"/>
        <end position="17"/>
    </location>
    <ligand>
        <name>shikimate</name>
        <dbReference type="ChEBI" id="CHEBI:36208"/>
    </ligand>
</feature>
<evidence type="ECO:0000256" key="7">
    <source>
        <dbReference type="HAMAP-Rule" id="MF_00222"/>
    </source>
</evidence>
<dbReference type="PATRIC" id="fig|1121318.3.peg.2624"/>
<dbReference type="InterPro" id="IPR013708">
    <property type="entry name" value="Shikimate_DH-bd_N"/>
</dbReference>
<name>A0A0L6Z7V1_9CLOT</name>
<feature type="binding site" evidence="7">
    <location>
        <position position="87"/>
    </location>
    <ligand>
        <name>shikimate</name>
        <dbReference type="ChEBI" id="CHEBI:36208"/>
    </ligand>
</feature>
<dbReference type="GO" id="GO:0050661">
    <property type="term" value="F:NADP binding"/>
    <property type="evidence" value="ECO:0007669"/>
    <property type="project" value="InterPro"/>
</dbReference>
<comment type="caution">
    <text evidence="9">The sequence shown here is derived from an EMBL/GenBank/DDBJ whole genome shotgun (WGS) entry which is preliminary data.</text>
</comment>
<dbReference type="Pfam" id="PF08501">
    <property type="entry name" value="Shikimate_dh_N"/>
    <property type="match status" value="1"/>
</dbReference>
<dbReference type="InterPro" id="IPR046346">
    <property type="entry name" value="Aminoacid_DH-like_N_sf"/>
</dbReference>
<evidence type="ECO:0000256" key="6">
    <source>
        <dbReference type="ARBA" id="ARBA00023141"/>
    </source>
</evidence>
<evidence type="ECO:0000256" key="5">
    <source>
        <dbReference type="ARBA" id="ARBA00023002"/>
    </source>
</evidence>
<comment type="catalytic activity">
    <reaction evidence="7">
        <text>shikimate + NADP(+) = 3-dehydroshikimate + NADPH + H(+)</text>
        <dbReference type="Rhea" id="RHEA:17737"/>
        <dbReference type="ChEBI" id="CHEBI:15378"/>
        <dbReference type="ChEBI" id="CHEBI:16630"/>
        <dbReference type="ChEBI" id="CHEBI:36208"/>
        <dbReference type="ChEBI" id="CHEBI:57783"/>
        <dbReference type="ChEBI" id="CHEBI:58349"/>
        <dbReference type="EC" id="1.1.1.25"/>
    </reaction>
</comment>
<gene>
    <name evidence="7 9" type="primary">aroE</name>
    <name evidence="9" type="ORF">CLHOM_26130</name>
</gene>
<dbReference type="CDD" id="cd01065">
    <property type="entry name" value="NAD_bind_Shikimate_DH"/>
    <property type="match status" value="1"/>
</dbReference>
<dbReference type="SUPFAM" id="SSF51735">
    <property type="entry name" value="NAD(P)-binding Rossmann-fold domains"/>
    <property type="match status" value="1"/>
</dbReference>
<keyword evidence="6 7" id="KW-0057">Aromatic amino acid biosynthesis</keyword>
<feature type="active site" description="Proton acceptor" evidence="7">
    <location>
        <position position="66"/>
    </location>
</feature>
<keyword evidence="3 7" id="KW-0028">Amino-acid biosynthesis</keyword>
<comment type="function">
    <text evidence="7">Involved in the biosynthesis of the chorismate, which leads to the biosynthesis of aromatic amino acids. Catalyzes the reversible NADPH linked reduction of 3-dehydroshikimate (DHSA) to yield shikimate (SA).</text>
</comment>
<dbReference type="GO" id="GO:0009423">
    <property type="term" value="P:chorismate biosynthetic process"/>
    <property type="evidence" value="ECO:0007669"/>
    <property type="project" value="UniProtKB-UniRule"/>
</dbReference>
<feature type="domain" description="Shikimate dehydrogenase substrate binding N-terminal" evidence="8">
    <location>
        <begin position="7"/>
        <end position="89"/>
    </location>
</feature>
<reference evidence="10" key="1">
    <citation type="submission" date="2015-08" db="EMBL/GenBank/DDBJ databases">
        <title>Genome sequence of the strict anaerobe Clostridium homopropionicum LuHBu1 (DSM 5847T).</title>
        <authorList>
            <person name="Poehlein A."/>
            <person name="Beck M."/>
            <person name="Schiel-Bengelsdorf B."/>
            <person name="Bengelsdorf F.R."/>
            <person name="Daniel R."/>
            <person name="Duerre P."/>
        </authorList>
    </citation>
    <scope>NUCLEOTIDE SEQUENCE [LARGE SCALE GENOMIC DNA]</scope>
    <source>
        <strain evidence="10">DSM 5847</strain>
    </source>
</reference>
<dbReference type="AlphaFoldDB" id="A0A0L6Z7V1"/>
<feature type="binding site" evidence="7">
    <location>
        <position position="213"/>
    </location>
    <ligand>
        <name>shikimate</name>
        <dbReference type="ChEBI" id="CHEBI:36208"/>
    </ligand>
</feature>
<keyword evidence="10" id="KW-1185">Reference proteome</keyword>
<feature type="binding site" evidence="7">
    <location>
        <position position="102"/>
    </location>
    <ligand>
        <name>shikimate</name>
        <dbReference type="ChEBI" id="CHEBI:36208"/>
    </ligand>
</feature>
<dbReference type="GO" id="GO:0009073">
    <property type="term" value="P:aromatic amino acid family biosynthetic process"/>
    <property type="evidence" value="ECO:0007669"/>
    <property type="project" value="UniProtKB-KW"/>
</dbReference>
<organism evidence="9 10">
    <name type="scientific">Clostridium homopropionicum DSM 5847</name>
    <dbReference type="NCBI Taxonomy" id="1121318"/>
    <lineage>
        <taxon>Bacteria</taxon>
        <taxon>Bacillati</taxon>
        <taxon>Bacillota</taxon>
        <taxon>Clostridia</taxon>
        <taxon>Eubacteriales</taxon>
        <taxon>Clostridiaceae</taxon>
        <taxon>Clostridium</taxon>
    </lineage>
</organism>
<dbReference type="HAMAP" id="MF_00222">
    <property type="entry name" value="Shikimate_DH_AroE"/>
    <property type="match status" value="1"/>
</dbReference>
<feature type="binding site" evidence="7">
    <location>
        <position position="241"/>
    </location>
    <ligand>
        <name>shikimate</name>
        <dbReference type="ChEBI" id="CHEBI:36208"/>
    </ligand>
</feature>
<dbReference type="EC" id="1.1.1.25" evidence="2 7"/>
<evidence type="ECO:0000259" key="8">
    <source>
        <dbReference type="Pfam" id="PF08501"/>
    </source>
</evidence>
<dbReference type="SUPFAM" id="SSF53223">
    <property type="entry name" value="Aminoacid dehydrogenase-like, N-terminal domain"/>
    <property type="match status" value="1"/>
</dbReference>
<evidence type="ECO:0000256" key="4">
    <source>
        <dbReference type="ARBA" id="ARBA00022857"/>
    </source>
</evidence>
<dbReference type="GO" id="GO:0004764">
    <property type="term" value="F:shikimate 3-dehydrogenase (NADP+) activity"/>
    <property type="evidence" value="ECO:0007669"/>
    <property type="project" value="UniProtKB-UniRule"/>
</dbReference>
<dbReference type="InterPro" id="IPR036291">
    <property type="entry name" value="NAD(P)-bd_dom_sf"/>
</dbReference>
<dbReference type="EMBL" id="LHUR01000031">
    <property type="protein sequence ID" value="KOA18873.1"/>
    <property type="molecule type" value="Genomic_DNA"/>
</dbReference>
<dbReference type="GO" id="GO:0005829">
    <property type="term" value="C:cytosol"/>
    <property type="evidence" value="ECO:0007669"/>
    <property type="project" value="TreeGrafter"/>
</dbReference>
<comment type="similarity">
    <text evidence="7">Belongs to the shikimate dehydrogenase family.</text>
</comment>
<dbReference type="RefSeq" id="WP_074782882.1">
    <property type="nucleotide sequence ID" value="NZ_LHUR01000031.1"/>
</dbReference>
<feature type="binding site" evidence="7">
    <location>
        <position position="78"/>
    </location>
    <ligand>
        <name>NADP(+)</name>
        <dbReference type="ChEBI" id="CHEBI:58349"/>
    </ligand>
</feature>
<dbReference type="PANTHER" id="PTHR21089">
    <property type="entry name" value="SHIKIMATE DEHYDROGENASE"/>
    <property type="match status" value="1"/>
</dbReference>
<evidence type="ECO:0000256" key="1">
    <source>
        <dbReference type="ARBA" id="ARBA00004871"/>
    </source>
</evidence>
<dbReference type="NCBIfam" id="TIGR00507">
    <property type="entry name" value="aroE"/>
    <property type="match status" value="1"/>
</dbReference>
<dbReference type="UniPathway" id="UPA00053">
    <property type="reaction ID" value="UER00087"/>
</dbReference>
<evidence type="ECO:0000313" key="9">
    <source>
        <dbReference type="EMBL" id="KOA18873.1"/>
    </source>
</evidence>
<dbReference type="GO" id="GO:0019632">
    <property type="term" value="P:shikimate metabolic process"/>
    <property type="evidence" value="ECO:0007669"/>
    <property type="project" value="InterPro"/>
</dbReference>
<proteinExistence type="inferred from homology"/>
<evidence type="ECO:0000256" key="3">
    <source>
        <dbReference type="ARBA" id="ARBA00022605"/>
    </source>
</evidence>
<accession>A0A0L6Z7V1</accession>
<dbReference type="STRING" id="36844.SAMN04488501_109143"/>